<dbReference type="RefSeq" id="WP_088820266.1">
    <property type="nucleotide sequence ID" value="NZ_CP019964.1"/>
</dbReference>
<dbReference type="InterPro" id="IPR027417">
    <property type="entry name" value="P-loop_NTPase"/>
</dbReference>
<dbReference type="PANTHER" id="PTHR42957">
    <property type="entry name" value="HELICASE MJ1565-RELATED"/>
    <property type="match status" value="1"/>
</dbReference>
<dbReference type="Proteomes" id="UP000197679">
    <property type="component" value="Chromosome"/>
</dbReference>
<dbReference type="PANTHER" id="PTHR42957:SF1">
    <property type="entry name" value="HELICASE MJ1565-RELATED"/>
    <property type="match status" value="1"/>
</dbReference>
<reference evidence="1 2" key="1">
    <citation type="journal article" date="2017" name="Nat. Commun.">
        <title>'ARMAN' archaea depend on association with euryarchaeal host in culture and in situ.</title>
        <authorList>
            <person name="Golyshina O."/>
            <person name="Toshchakov S."/>
            <person name="Makarova K."/>
            <person name="Gavrilov S."/>
            <person name="Korzhenkov A."/>
            <person name="La Cono V."/>
            <person name="Arcadi E."/>
            <person name="Nechitaylo T."/>
            <person name="Ferrer M."/>
            <person name="Kublanov I."/>
            <person name="Wolf Y."/>
            <person name="Yakimov M."/>
            <person name="Golyshin P."/>
            <person name="Slesarev A."/>
            <person name="Kozyavkin S."/>
        </authorList>
    </citation>
    <scope>NUCLEOTIDE SEQUENCE [LARGE SCALE GENOMIC DNA]</scope>
    <source>
        <strain evidence="1 2">Mia14</strain>
    </source>
</reference>
<dbReference type="InterPro" id="IPR008571">
    <property type="entry name" value="HerA-like"/>
</dbReference>
<accession>A0A218NNH3</accession>
<dbReference type="AlphaFoldDB" id="A0A218NNH3"/>
<name>A0A218NNH3_9ARCH</name>
<dbReference type="Gene3D" id="3.40.50.300">
    <property type="entry name" value="P-loop containing nucleotide triphosphate hydrolases"/>
    <property type="match status" value="1"/>
</dbReference>
<proteinExistence type="predicted"/>
<sequence>MVNARFSVDSVPDNGIDASLFFDAVKGIPFAMVFDFNETKTYIELLSDEPDLYVKGICYRIPGLELSKAATGPSKGNFRIGSFLKVNLDSREVLKTSHGIFEDCFNLGIEKGTFGILFLPAKDQEIEYSSKEIENSLTSIETKETSSINSRIAGYNSSYSTQHDVFYNSDDKIVLGYILNSINKALLKGSAVYKTLFFTDVENPYINNYLHSKFLILESGLVYNYGISDIAEYLSKSKQIILGSNELGYLLDFEGIHRVNHIIETGNFPSKGDIGIGTIMKHAVLDSNRGLYLDRSILNLGVLISGLPGTGKTHESMAIVEQVIKLGIPTVVISSTKEWDNFAYDNNLYCVRLLNDKSPINFFSCPDKSNRDKFWRDLAMLLASASDAGPYRRPLEKCLIDAFRRIYKSTGSPSPADVIEETIKSIIDMHGKRTNTGVKYTKHGENIKAALENLIDLLSNAEYSSEFGIKFEDMLGKGAVFDASEAGSNMKKLVYSLILNQFYSIISSTDESGDNSLRMLLVVEEAELVFKDDDSPAVEDMRTRIQDFRKKGIGLIFITHGALEIDSDLRRLLQIKLYFRQSSDMAIYAVKDLLSDIDNDRLVSKIKHMPSGVFGLSSISKDGYHRYPMDLLFLKSLFYNYAGKRDRDLIKGYLKSNSIPIPEEIYENLVFSGYPELNTADSQSEKNYKILQRISKLVLKYMGNKVYEVPFDKLEYGFNLIKDRVYDLELSTENDVCLLHLAIKPSGIGMKIGFTLRHGKLGIVEN</sequence>
<dbReference type="GeneID" id="33314256"/>
<evidence type="ECO:0000313" key="1">
    <source>
        <dbReference type="EMBL" id="ASI14004.1"/>
    </source>
</evidence>
<gene>
    <name evidence="1" type="ORF">Mia14_0704</name>
</gene>
<evidence type="ECO:0000313" key="2">
    <source>
        <dbReference type="Proteomes" id="UP000197679"/>
    </source>
</evidence>
<dbReference type="KEGG" id="marh:Mia14_0704"/>
<dbReference type="EMBL" id="CP019964">
    <property type="protein sequence ID" value="ASI14004.1"/>
    <property type="molecule type" value="Genomic_DNA"/>
</dbReference>
<protein>
    <submittedName>
        <fullName evidence="1">AAA ATPase</fullName>
    </submittedName>
</protein>
<organism evidence="1 2">
    <name type="scientific">Candidatus Mancarchaeum acidiphilum</name>
    <dbReference type="NCBI Taxonomy" id="1920749"/>
    <lineage>
        <taxon>Archaea</taxon>
        <taxon>Candidatus Micrarchaeota</taxon>
        <taxon>Candidatus Mancarchaeum</taxon>
    </lineage>
</organism>
<dbReference type="SUPFAM" id="SSF52540">
    <property type="entry name" value="P-loop containing nucleoside triphosphate hydrolases"/>
    <property type="match status" value="1"/>
</dbReference>
<dbReference type="OrthoDB" id="385330at2157"/>
<keyword evidence="2" id="KW-1185">Reference proteome</keyword>